<dbReference type="GO" id="GO:0000105">
    <property type="term" value="P:L-histidine biosynthetic process"/>
    <property type="evidence" value="ECO:0007669"/>
    <property type="project" value="UniProtKB-KW"/>
</dbReference>
<evidence type="ECO:0000313" key="6">
    <source>
        <dbReference type="EMBL" id="KDR35452.1"/>
    </source>
</evidence>
<dbReference type="AlphaFoldDB" id="A0A069P4R2"/>
<evidence type="ECO:0000313" key="7">
    <source>
        <dbReference type="Proteomes" id="UP000027439"/>
    </source>
</evidence>
<dbReference type="eggNOG" id="COG1411">
    <property type="taxonomic scope" value="Bacteria"/>
</dbReference>
<keyword evidence="3 5" id="KW-0368">Histidine biosynthesis</keyword>
<organism evidence="6 7">
    <name type="scientific">Caballeronia grimmiae</name>
    <dbReference type="NCBI Taxonomy" id="1071679"/>
    <lineage>
        <taxon>Bacteria</taxon>
        <taxon>Pseudomonadati</taxon>
        <taxon>Pseudomonadota</taxon>
        <taxon>Betaproteobacteria</taxon>
        <taxon>Burkholderiales</taxon>
        <taxon>Burkholderiaceae</taxon>
        <taxon>Caballeronia</taxon>
    </lineage>
</organism>
<dbReference type="Gene3D" id="3.20.20.70">
    <property type="entry name" value="Aldolase class I"/>
    <property type="match status" value="1"/>
</dbReference>
<dbReference type="GO" id="GO:0005737">
    <property type="term" value="C:cytoplasm"/>
    <property type="evidence" value="ECO:0007669"/>
    <property type="project" value="TreeGrafter"/>
</dbReference>
<keyword evidence="2 5" id="KW-0028">Amino-acid biosynthesis</keyword>
<comment type="pathway">
    <text evidence="4">Amino-acid biosynthesis.</text>
</comment>
<name>A0A069P4R2_9BURK</name>
<keyword evidence="6" id="KW-0413">Isomerase</keyword>
<dbReference type="Proteomes" id="UP000027439">
    <property type="component" value="Unassembled WGS sequence"/>
</dbReference>
<evidence type="ECO:0000256" key="2">
    <source>
        <dbReference type="ARBA" id="ARBA00022605"/>
    </source>
</evidence>
<dbReference type="InterPro" id="IPR006062">
    <property type="entry name" value="His_biosynth"/>
</dbReference>
<dbReference type="PANTHER" id="PTHR43090">
    <property type="entry name" value="1-(5-PHOSPHORIBOSYL)-5-[(5-PHOSPHORIBOSYLAMINO)METHYLIDENEAMINO] IMIDAZOLE-4-CARBOXAMIDE ISOMERASE"/>
    <property type="match status" value="1"/>
</dbReference>
<accession>A0A069P4R2</accession>
<dbReference type="SUPFAM" id="SSF51366">
    <property type="entry name" value="Ribulose-phoshate binding barrel"/>
    <property type="match status" value="1"/>
</dbReference>
<reference evidence="6 7" key="1">
    <citation type="submission" date="2014-03" db="EMBL/GenBank/DDBJ databases">
        <title>Draft Genome Sequences of Four Burkholderia Strains.</title>
        <authorList>
            <person name="Liu X.Y."/>
            <person name="Li C.X."/>
            <person name="Xu J.H."/>
        </authorList>
    </citation>
    <scope>NUCLEOTIDE SEQUENCE [LARGE SCALE GENOMIC DNA]</scope>
    <source>
        <strain evidence="6 7">R27</strain>
    </source>
</reference>
<comment type="caution">
    <text evidence="6">The sequence shown here is derived from an EMBL/GenBank/DDBJ whole genome shotgun (WGS) entry which is preliminary data.</text>
</comment>
<dbReference type="InterPro" id="IPR044524">
    <property type="entry name" value="Isoase_HisA-like"/>
</dbReference>
<evidence type="ECO:0000256" key="4">
    <source>
        <dbReference type="ARBA" id="ARBA00029440"/>
    </source>
</evidence>
<dbReference type="GO" id="GO:0003949">
    <property type="term" value="F:1-(5-phosphoribosyl)-5-[(5-phosphoribosylamino)methylideneamino]imidazole-4-carboxamide isomerase activity"/>
    <property type="evidence" value="ECO:0007669"/>
    <property type="project" value="InterPro"/>
</dbReference>
<sequence length="239" mass="24516">MQVIPVLDLLDGHVVHAVRGERSRYRPIRSSLCATSEPVAVARALLRATGARTLYVADLGAILERGAHVDALAALCDALAALCDALGQGVSIWLDAGFSDFASVRALFGACGAGASLVPVFGTESLRDAGAIADAAAAGYEPVLSLDYHGGRALGSLHGDSARWPMRVIVMTLDQVGARAGPDLDTFAAVRGMAGERHLFGAGGVRDRSDLARASRAGAHGWLVGSAVHELVLGGSALA</sequence>
<gene>
    <name evidence="6" type="ORF">BG57_30005</name>
</gene>
<evidence type="ECO:0000256" key="5">
    <source>
        <dbReference type="RuleBase" id="RU003657"/>
    </source>
</evidence>
<dbReference type="Pfam" id="PF00977">
    <property type="entry name" value="His_biosynth"/>
    <property type="match status" value="1"/>
</dbReference>
<dbReference type="InterPro" id="IPR011060">
    <property type="entry name" value="RibuloseP-bd_barrel"/>
</dbReference>
<dbReference type="OrthoDB" id="8535539at2"/>
<dbReference type="EMBL" id="JFHE01000007">
    <property type="protein sequence ID" value="KDR35452.1"/>
    <property type="molecule type" value="Genomic_DNA"/>
</dbReference>
<protein>
    <submittedName>
        <fullName evidence="6">Phosphoribosylformimino-5-aminoimidazole carboxamide ribotide isomerase</fullName>
    </submittedName>
</protein>
<dbReference type="CDD" id="cd04723">
    <property type="entry name" value="HisA_HisF"/>
    <property type="match status" value="1"/>
</dbReference>
<dbReference type="GO" id="GO:0000162">
    <property type="term" value="P:L-tryptophan biosynthetic process"/>
    <property type="evidence" value="ECO:0007669"/>
    <property type="project" value="TreeGrafter"/>
</dbReference>
<dbReference type="STRING" id="1071679.BG57_30005"/>
<evidence type="ECO:0000256" key="1">
    <source>
        <dbReference type="ARBA" id="ARBA00009667"/>
    </source>
</evidence>
<dbReference type="InterPro" id="IPR013785">
    <property type="entry name" value="Aldolase_TIM"/>
</dbReference>
<comment type="similarity">
    <text evidence="1 5">Belongs to the HisA/HisF family.</text>
</comment>
<dbReference type="RefSeq" id="WP_035962960.1">
    <property type="nucleotide sequence ID" value="NZ_BMEG01000008.1"/>
</dbReference>
<proteinExistence type="inferred from homology"/>
<evidence type="ECO:0000256" key="3">
    <source>
        <dbReference type="ARBA" id="ARBA00023102"/>
    </source>
</evidence>
<dbReference type="PANTHER" id="PTHR43090:SF2">
    <property type="entry name" value="1-(5-PHOSPHORIBOSYL)-5-[(5-PHOSPHORIBOSYLAMINO)METHYLIDENEAMINO] IMIDAZOLE-4-CARBOXAMIDE ISOMERASE"/>
    <property type="match status" value="1"/>
</dbReference>